<comment type="caution">
    <text evidence="3">The sequence shown here is derived from an EMBL/GenBank/DDBJ whole genome shotgun (WGS) entry which is preliminary data.</text>
</comment>
<dbReference type="Proteomes" id="UP000252255">
    <property type="component" value="Unassembled WGS sequence"/>
</dbReference>
<gene>
    <name evidence="3" type="ORF">TH30_19385</name>
</gene>
<feature type="region of interest" description="Disordered" evidence="1">
    <location>
        <begin position="1"/>
        <end position="44"/>
    </location>
</feature>
<feature type="transmembrane region" description="Helical" evidence="2">
    <location>
        <begin position="60"/>
        <end position="82"/>
    </location>
</feature>
<evidence type="ECO:0000313" key="3">
    <source>
        <dbReference type="EMBL" id="RCK43187.1"/>
    </source>
</evidence>
<evidence type="ECO:0000313" key="4">
    <source>
        <dbReference type="Proteomes" id="UP000252255"/>
    </source>
</evidence>
<evidence type="ECO:0000256" key="1">
    <source>
        <dbReference type="SAM" id="MobiDB-lite"/>
    </source>
</evidence>
<dbReference type="EMBL" id="JPWI01000015">
    <property type="protein sequence ID" value="RCK43187.1"/>
    <property type="molecule type" value="Genomic_DNA"/>
</dbReference>
<evidence type="ECO:0008006" key="5">
    <source>
        <dbReference type="Google" id="ProtNLM"/>
    </source>
</evidence>
<dbReference type="RefSeq" id="WP_114099652.1">
    <property type="nucleotide sequence ID" value="NZ_JPWI01000015.1"/>
</dbReference>
<accession>A0A367WP57</accession>
<protein>
    <recommendedName>
        <fullName evidence="5">Bacterial virulence protein VirB8 domain-containing protein</fullName>
    </recommendedName>
</protein>
<name>A0A367WP57_9PROT</name>
<reference evidence="3 4" key="1">
    <citation type="submission" date="2014-07" db="EMBL/GenBank/DDBJ databases">
        <title>Draft genome sequence of Thalassospira profundimaris PR54-5.</title>
        <authorList>
            <person name="Lai Q."/>
            <person name="Shao Z."/>
        </authorList>
    </citation>
    <scope>NUCLEOTIDE SEQUENCE [LARGE SCALE GENOMIC DNA]</scope>
    <source>
        <strain evidence="3 4">PR54-5</strain>
    </source>
</reference>
<organism evidence="3 4">
    <name type="scientific">Thalassospira profundimaris</name>
    <dbReference type="NCBI Taxonomy" id="502049"/>
    <lineage>
        <taxon>Bacteria</taxon>
        <taxon>Pseudomonadati</taxon>
        <taxon>Pseudomonadota</taxon>
        <taxon>Alphaproteobacteria</taxon>
        <taxon>Rhodospirillales</taxon>
        <taxon>Thalassospiraceae</taxon>
        <taxon>Thalassospira</taxon>
    </lineage>
</organism>
<proteinExistence type="predicted"/>
<keyword evidence="2" id="KW-0812">Transmembrane</keyword>
<dbReference type="AlphaFoldDB" id="A0A367WP57"/>
<evidence type="ECO:0000256" key="2">
    <source>
        <dbReference type="SAM" id="Phobius"/>
    </source>
</evidence>
<sequence length="304" mass="34400">MFGRKSVSAEKQGSVDFGKGLSATPSEDAHRKSGDRLPSGVNEFRTGDTDKGYEKVVRNLCFLLVGSIGIILVLSSAVAALIPLRRDVPSVMIVRENGDISIEQAVWRHGNSKELPVNEIQTTQFVRYYFQITSDYRQMARIWQTGCVDDLVSGDNFADELCAYLPVRMEENAHAQYVAANLDEVTKMVQAGQTREVTLLREPFLMDTYVENGQTVFLWEYQIRLDDYDNRGFAGAQPVGQVMKKGGSQINQPESYYTQKLGVRIWTTFNEIYRPEWAQKYQNALNFHMIDIEIAKLTDKGAVE</sequence>
<keyword evidence="2" id="KW-1133">Transmembrane helix</keyword>
<keyword evidence="2" id="KW-0472">Membrane</keyword>